<organism evidence="1 2">
    <name type="scientific">Gimesia maris</name>
    <dbReference type="NCBI Taxonomy" id="122"/>
    <lineage>
        <taxon>Bacteria</taxon>
        <taxon>Pseudomonadati</taxon>
        <taxon>Planctomycetota</taxon>
        <taxon>Planctomycetia</taxon>
        <taxon>Planctomycetales</taxon>
        <taxon>Planctomycetaceae</taxon>
        <taxon>Gimesia</taxon>
    </lineage>
</organism>
<evidence type="ECO:0000313" key="2">
    <source>
        <dbReference type="Proteomes" id="UP000322887"/>
    </source>
</evidence>
<keyword evidence="2" id="KW-1185">Reference proteome</keyword>
<evidence type="ECO:0000313" key="1">
    <source>
        <dbReference type="EMBL" id="QEG20026.1"/>
    </source>
</evidence>
<dbReference type="Proteomes" id="UP000322887">
    <property type="component" value="Chromosome"/>
</dbReference>
<dbReference type="EMBL" id="CP042910">
    <property type="protein sequence ID" value="QEG20026.1"/>
    <property type="molecule type" value="Genomic_DNA"/>
</dbReference>
<sequence>MRNRVFINSDSAYTGLMNDSSYRAFQSCQEARGPEPERELKLWYCRSACYHSRFLNYFQLIRQGMPDCCHTPILRSDLSVAWTVEECLIDIQVAAVSSSPFRDRDGYGRGCLHGTAAPLFSENIIIWSLDVYRTSNIKIPDIVWHCHCSLKKETATMQQNEIEVFCPSCKNKITPQFGIHKSGQKTSLEIQSRRLGCSIECPHCGNLFIHKIYPDDKKFS</sequence>
<accession>A0ABX5YWU2</accession>
<proteinExistence type="predicted"/>
<name>A0ABX5YWU2_9PLAN</name>
<reference evidence="1 2" key="1">
    <citation type="submission" date="2019-08" db="EMBL/GenBank/DDBJ databases">
        <title>Deep-cultivation of Planctomycetes and their phenomic and genomic characterization uncovers novel biology.</title>
        <authorList>
            <person name="Wiegand S."/>
            <person name="Jogler M."/>
            <person name="Boedeker C."/>
            <person name="Pinto D."/>
            <person name="Vollmers J."/>
            <person name="Rivas-Marin E."/>
            <person name="Kohn T."/>
            <person name="Peeters S.H."/>
            <person name="Heuer A."/>
            <person name="Rast P."/>
            <person name="Oberbeckmann S."/>
            <person name="Bunk B."/>
            <person name="Jeske O."/>
            <person name="Meyerdierks A."/>
            <person name="Storesund J.E."/>
            <person name="Kallscheuer N."/>
            <person name="Luecker S."/>
            <person name="Lage O.M."/>
            <person name="Pohl T."/>
            <person name="Merkel B.J."/>
            <person name="Hornburger P."/>
            <person name="Mueller R.-W."/>
            <person name="Bruemmer F."/>
            <person name="Labrenz M."/>
            <person name="Spormann A.M."/>
            <person name="Op den Camp H."/>
            <person name="Overmann J."/>
            <person name="Amann R."/>
            <person name="Jetten M.S.M."/>
            <person name="Mascher T."/>
            <person name="Medema M.H."/>
            <person name="Devos D.P."/>
            <person name="Kaster A.-K."/>
            <person name="Ovreas L."/>
            <person name="Rohde M."/>
            <person name="Galperin M.Y."/>
            <person name="Jogler C."/>
        </authorList>
    </citation>
    <scope>NUCLEOTIDE SEQUENCE [LARGE SCALE GENOMIC DNA]</scope>
    <source>
        <strain evidence="1 2">DSM 8797</strain>
    </source>
</reference>
<gene>
    <name evidence="1" type="ORF">GmarT_59350</name>
</gene>
<protein>
    <submittedName>
        <fullName evidence="1">Uncharacterized protein</fullName>
    </submittedName>
</protein>